<comment type="caution">
    <text evidence="1">The sequence shown here is derived from an EMBL/GenBank/DDBJ whole genome shotgun (WGS) entry which is preliminary data.</text>
</comment>
<accession>A0A8I0KQS9</accession>
<evidence type="ECO:0000313" key="1">
    <source>
        <dbReference type="EMBL" id="MBD3688747.1"/>
    </source>
</evidence>
<gene>
    <name evidence="1" type="ORF">H8R10_00615</name>
</gene>
<organism evidence="1 2">
    <name type="scientific">Nanchangia anserum</name>
    <dbReference type="NCBI Taxonomy" id="2692125"/>
    <lineage>
        <taxon>Bacteria</taxon>
        <taxon>Bacillati</taxon>
        <taxon>Actinomycetota</taxon>
        <taxon>Actinomycetes</taxon>
        <taxon>Actinomycetales</taxon>
        <taxon>Actinomycetaceae</taxon>
        <taxon>Nanchangia</taxon>
    </lineage>
</organism>
<evidence type="ECO:0008006" key="3">
    <source>
        <dbReference type="Google" id="ProtNLM"/>
    </source>
</evidence>
<name>A0A8I0KQS9_9ACTO</name>
<proteinExistence type="predicted"/>
<evidence type="ECO:0000313" key="2">
    <source>
        <dbReference type="Proteomes" id="UP000627538"/>
    </source>
</evidence>
<dbReference type="EMBL" id="JACRUO010000001">
    <property type="protein sequence ID" value="MBD3688747.1"/>
    <property type="molecule type" value="Genomic_DNA"/>
</dbReference>
<dbReference type="RefSeq" id="WP_191070853.1">
    <property type="nucleotide sequence ID" value="NZ_CP060506.1"/>
</dbReference>
<keyword evidence="2" id="KW-1185">Reference proteome</keyword>
<dbReference type="AlphaFoldDB" id="A0A8I0KQS9"/>
<sequence length="204" mass="22398">MSESAWWLVLALVCLAVAAVLAWRQAVRLDRLHRQVLQARAGLDVLLVRRAWAAMALATSELLDPASAALIASAARDCLDAAPALTADAMQPQRSYTLSDVAETRHSQPRQVCESVLTQVLRHTLSRQVRAELESDAPGRALVAELWQANQRVAYARRFHNDHVARTRKLRAGVLARSLRLAGRAPWPETIDIDDTLTSVGEGA</sequence>
<protein>
    <recommendedName>
        <fullName evidence="3">LemA family protein</fullName>
    </recommendedName>
</protein>
<dbReference type="Proteomes" id="UP000627538">
    <property type="component" value="Unassembled WGS sequence"/>
</dbReference>
<reference evidence="1 2" key="1">
    <citation type="submission" date="2020-08" db="EMBL/GenBank/DDBJ databases">
        <title>Winkia gen. nov., sp. nov., isolated from faeces of the Anser albifrons in China.</title>
        <authorList>
            <person name="Liu Q."/>
        </authorList>
    </citation>
    <scope>NUCLEOTIDE SEQUENCE [LARGE SCALE GENOMIC DNA]</scope>
    <source>
        <strain evidence="1 2">C62</strain>
    </source>
</reference>